<evidence type="ECO:0000256" key="9">
    <source>
        <dbReference type="ARBA" id="ARBA00023180"/>
    </source>
</evidence>
<dbReference type="GeneID" id="115818300"/>
<keyword evidence="8 11" id="KW-0675">Receptor</keyword>
<dbReference type="FunFam" id="1.20.1070.10:FF:000030">
    <property type="entry name" value="trace amine-associated receptor 1"/>
    <property type="match status" value="1"/>
</dbReference>
<keyword evidence="6 12" id="KW-0472">Membrane</keyword>
<dbReference type="Proteomes" id="UP000504632">
    <property type="component" value="Chromosome 8"/>
</dbReference>
<feature type="transmembrane region" description="Helical" evidence="12">
    <location>
        <begin position="153"/>
        <end position="173"/>
    </location>
</feature>
<feature type="transmembrane region" description="Helical" evidence="12">
    <location>
        <begin position="204"/>
        <end position="223"/>
    </location>
</feature>
<evidence type="ECO:0000313" key="15">
    <source>
        <dbReference type="RefSeq" id="XP_030637508.1"/>
    </source>
</evidence>
<dbReference type="InterPro" id="IPR000276">
    <property type="entry name" value="GPCR_Rhodpsn"/>
</dbReference>
<comment type="subcellular location">
    <subcellularLocation>
        <location evidence="1">Cell membrane</location>
        <topology evidence="1">Multi-pass membrane protein</topology>
    </subcellularLocation>
</comment>
<dbReference type="PANTHER" id="PTHR24249:SF220">
    <property type="entry name" value="TRACE AMINE-ASSOCIATED RECEPTOR 4"/>
    <property type="match status" value="1"/>
</dbReference>
<proteinExistence type="inferred from homology"/>
<keyword evidence="14" id="KW-1185">Reference proteome</keyword>
<name>A0A6J2W012_CHACN</name>
<dbReference type="RefSeq" id="XP_030637508.1">
    <property type="nucleotide sequence ID" value="XM_030781648.1"/>
</dbReference>
<evidence type="ECO:0000256" key="11">
    <source>
        <dbReference type="RuleBase" id="RU000688"/>
    </source>
</evidence>
<dbReference type="Pfam" id="PF00001">
    <property type="entry name" value="7tm_1"/>
    <property type="match status" value="1"/>
</dbReference>
<dbReference type="PRINTS" id="PR00237">
    <property type="entry name" value="GPCRRHODOPSN"/>
</dbReference>
<dbReference type="Gene3D" id="1.20.1070.10">
    <property type="entry name" value="Rhodopsin 7-helix transmembrane proteins"/>
    <property type="match status" value="1"/>
</dbReference>
<accession>A0A6J2W012</accession>
<dbReference type="SUPFAM" id="SSF81321">
    <property type="entry name" value="Family A G protein-coupled receptor-like"/>
    <property type="match status" value="1"/>
</dbReference>
<feature type="transmembrane region" description="Helical" evidence="12">
    <location>
        <begin position="37"/>
        <end position="61"/>
    </location>
</feature>
<protein>
    <submittedName>
        <fullName evidence="15">Trace amine-associated receptor 4-like</fullName>
    </submittedName>
</protein>
<evidence type="ECO:0000256" key="1">
    <source>
        <dbReference type="ARBA" id="ARBA00004651"/>
    </source>
</evidence>
<keyword evidence="9" id="KW-0325">Glycoprotein</keyword>
<feature type="domain" description="G-protein coupled receptors family 1 profile" evidence="13">
    <location>
        <begin position="53"/>
        <end position="315"/>
    </location>
</feature>
<keyword evidence="4 12" id="KW-1133">Transmembrane helix</keyword>
<feature type="transmembrane region" description="Helical" evidence="12">
    <location>
        <begin position="299"/>
        <end position="322"/>
    </location>
</feature>
<reference evidence="15" key="1">
    <citation type="submission" date="2025-08" db="UniProtKB">
        <authorList>
            <consortium name="RefSeq"/>
        </authorList>
    </citation>
    <scope>IDENTIFICATION</scope>
</reference>
<dbReference type="PROSITE" id="PS00237">
    <property type="entry name" value="G_PROTEIN_RECEP_F1_1"/>
    <property type="match status" value="1"/>
</dbReference>
<keyword evidence="10 11" id="KW-0807">Transducer</keyword>
<feature type="transmembrane region" description="Helical" evidence="12">
    <location>
        <begin position="114"/>
        <end position="132"/>
    </location>
</feature>
<evidence type="ECO:0000259" key="13">
    <source>
        <dbReference type="PROSITE" id="PS50262"/>
    </source>
</evidence>
<evidence type="ECO:0000256" key="7">
    <source>
        <dbReference type="ARBA" id="ARBA00023157"/>
    </source>
</evidence>
<evidence type="ECO:0000313" key="14">
    <source>
        <dbReference type="Proteomes" id="UP000504632"/>
    </source>
</evidence>
<dbReference type="GO" id="GO:0005886">
    <property type="term" value="C:plasma membrane"/>
    <property type="evidence" value="ECO:0007669"/>
    <property type="project" value="UniProtKB-SubCell"/>
</dbReference>
<evidence type="ECO:0000256" key="12">
    <source>
        <dbReference type="SAM" id="Phobius"/>
    </source>
</evidence>
<feature type="transmembrane region" description="Helical" evidence="12">
    <location>
        <begin position="264"/>
        <end position="284"/>
    </location>
</feature>
<dbReference type="PROSITE" id="PS50262">
    <property type="entry name" value="G_PROTEIN_RECEP_F1_2"/>
    <property type="match status" value="1"/>
</dbReference>
<dbReference type="PRINTS" id="PR01830">
    <property type="entry name" value="TRACEAMINER"/>
</dbReference>
<comment type="similarity">
    <text evidence="11">Belongs to the G-protein coupled receptor 1 family.</text>
</comment>
<organism evidence="14 15">
    <name type="scientific">Chanos chanos</name>
    <name type="common">Milkfish</name>
    <name type="synonym">Mugil chanos</name>
    <dbReference type="NCBI Taxonomy" id="29144"/>
    <lineage>
        <taxon>Eukaryota</taxon>
        <taxon>Metazoa</taxon>
        <taxon>Chordata</taxon>
        <taxon>Craniata</taxon>
        <taxon>Vertebrata</taxon>
        <taxon>Euteleostomi</taxon>
        <taxon>Actinopterygii</taxon>
        <taxon>Neopterygii</taxon>
        <taxon>Teleostei</taxon>
        <taxon>Ostariophysi</taxon>
        <taxon>Gonorynchiformes</taxon>
        <taxon>Chanidae</taxon>
        <taxon>Chanos</taxon>
    </lineage>
</organism>
<gene>
    <name evidence="15" type="primary">LOC115818300</name>
</gene>
<dbReference type="FunCoup" id="A0A6J2W012">
    <property type="interactions" value="12"/>
</dbReference>
<evidence type="ECO:0000256" key="10">
    <source>
        <dbReference type="ARBA" id="ARBA00023224"/>
    </source>
</evidence>
<dbReference type="InterPro" id="IPR050569">
    <property type="entry name" value="TAAR"/>
</dbReference>
<dbReference type="AlphaFoldDB" id="A0A6J2W012"/>
<dbReference type="InterPro" id="IPR017452">
    <property type="entry name" value="GPCR_Rhodpsn_7TM"/>
</dbReference>
<dbReference type="InParanoid" id="A0A6J2W012"/>
<dbReference type="GO" id="GO:0001594">
    <property type="term" value="F:trace-amine receptor activity"/>
    <property type="evidence" value="ECO:0007669"/>
    <property type="project" value="InterPro"/>
</dbReference>
<evidence type="ECO:0000256" key="2">
    <source>
        <dbReference type="ARBA" id="ARBA00022475"/>
    </source>
</evidence>
<keyword evidence="3 11" id="KW-0812">Transmembrane</keyword>
<keyword evidence="5 11" id="KW-0297">G-protein coupled receptor</keyword>
<dbReference type="PANTHER" id="PTHR24249">
    <property type="entry name" value="HISTAMINE RECEPTOR-RELATED G-PROTEIN COUPLED RECEPTOR"/>
    <property type="match status" value="1"/>
</dbReference>
<evidence type="ECO:0000256" key="6">
    <source>
        <dbReference type="ARBA" id="ARBA00023136"/>
    </source>
</evidence>
<keyword evidence="2" id="KW-1003">Cell membrane</keyword>
<dbReference type="OrthoDB" id="5959645at2759"/>
<keyword evidence="7" id="KW-1015">Disulfide bond</keyword>
<evidence type="ECO:0000256" key="8">
    <source>
        <dbReference type="ARBA" id="ARBA00023170"/>
    </source>
</evidence>
<dbReference type="SMART" id="SM01381">
    <property type="entry name" value="7TM_GPCR_Srsx"/>
    <property type="match status" value="1"/>
</dbReference>
<evidence type="ECO:0000256" key="4">
    <source>
        <dbReference type="ARBA" id="ARBA00022989"/>
    </source>
</evidence>
<feature type="transmembrane region" description="Helical" evidence="12">
    <location>
        <begin position="73"/>
        <end position="94"/>
    </location>
</feature>
<dbReference type="InterPro" id="IPR009132">
    <property type="entry name" value="TAAR_fam"/>
</dbReference>
<evidence type="ECO:0000256" key="5">
    <source>
        <dbReference type="ARBA" id="ARBA00023040"/>
    </source>
</evidence>
<sequence length="346" mass="39188">MKNTDLNQTGEMAAVLFCFPHLQNSCPRTLRLSVIRVAMYAFMLTTILMTVCGNLLVIIAISHFKQLHSPTNFILISLALVDCCLGCFVMPFSMLRTVEGCWYLGKHFCRVHSSLDIMFSTVSILHLCLVSIDRYRAICHPLQYKTNVSTLNVIIYIVVIWLTASTFSFGLVFSEVTTENFKTLVLLDSCIGSCVFICGKQCGITVFLVAFFIPGTVMSCLYIKIFHVARKHARVISDRMATVACHELKNRVSEQRERKAAKTLAIVMCVFLLCWVPFLCASLVDPFLNFVTPVDVFEALFWFGYFNSTCNPVIYAFFYLHFRKAFKIIIAKIFGLKITSTTLFSS</sequence>
<evidence type="ECO:0000256" key="3">
    <source>
        <dbReference type="ARBA" id="ARBA00022692"/>
    </source>
</evidence>